<keyword evidence="2" id="KW-1133">Transmembrane helix</keyword>
<keyword evidence="2" id="KW-0812">Transmembrane</keyword>
<gene>
    <name evidence="3" type="ORF">AYC66_01905</name>
    <name evidence="4" type="ORF">BAY09_07770</name>
</gene>
<dbReference type="AlphaFoldDB" id="A0A494J1H1"/>
<name>A0A494J1H1_9FLAO</name>
<proteinExistence type="predicted"/>
<feature type="coiled-coil region" evidence="1">
    <location>
        <begin position="145"/>
        <end position="172"/>
    </location>
</feature>
<dbReference type="RefSeq" id="WP_078720271.1">
    <property type="nucleotide sequence ID" value="NZ_CP014339.1"/>
</dbReference>
<organism evidence="4">
    <name type="scientific">Elizabethkingia anophelis</name>
    <dbReference type="NCBI Taxonomy" id="1117645"/>
    <lineage>
        <taxon>Bacteria</taxon>
        <taxon>Pseudomonadati</taxon>
        <taxon>Bacteroidota</taxon>
        <taxon>Flavobacteriia</taxon>
        <taxon>Flavobacteriales</taxon>
        <taxon>Weeksellaceae</taxon>
        <taxon>Elizabethkingia</taxon>
    </lineage>
</organism>
<evidence type="ECO:0000256" key="1">
    <source>
        <dbReference type="SAM" id="Coils"/>
    </source>
</evidence>
<evidence type="ECO:0000313" key="5">
    <source>
        <dbReference type="Proteomes" id="UP000189738"/>
    </source>
</evidence>
<sequence>MNKIDIFDLYYLVNNATKEEIKLNNYVIDFMDSPQFDIDLSKVSLYFNECVFIGVRVDFHTLKKEEKRDVFLTFEDCIINCDLFIKEAKIRNLKFNNCQINSKHFYISNCDIEDLCIINRIGGTETINNLLISESRITSFLDIRLTHFLDTINLLENEIERLQINKNTFQRLNFRDCVFGENFSFKNNNFLNNALIEQSTFGNFNCQNTNFGNNVQLNECEFNGNCSFERIDGNRTSVKLNKCNFNRYVYFDDANVYSIITDSSFFKEIASFQNASCHIIKFNRTHFDKMAFFTNVKIESKQELDINTIRIIKAQLLKAENKIDYLEFKKYEFELFRKSLGKKKNGSKFILWLNKITSDYNTDWVRGFISTSVYGFIFCIALYVAVFGLREWSVVLGENRFWLGYFKYMIIPNFNSPFKEAELEAWWQYLIFILGKIFVTYGLYETIQSFRKYGKT</sequence>
<reference evidence="4" key="2">
    <citation type="submission" date="2016-06" db="EMBL/GenBank/DDBJ databases">
        <authorList>
            <person name="Nicholson A.C."/>
        </authorList>
    </citation>
    <scope>NUCLEOTIDE SEQUENCE [LARGE SCALE GENOMIC DNA]</scope>
    <source>
        <strain evidence="4">E6809</strain>
    </source>
</reference>
<evidence type="ECO:0008006" key="6">
    <source>
        <dbReference type="Google" id="ProtNLM"/>
    </source>
</evidence>
<reference evidence="3 5" key="1">
    <citation type="submission" date="2016-02" db="EMBL/GenBank/DDBJ databases">
        <authorList>
            <person name="Nicholson A.C."/>
            <person name="Humrighouse B.W."/>
            <person name="Loparev V."/>
            <person name="Emery B."/>
            <person name="Graziano J."/>
            <person name="McQuiston J.R."/>
        </authorList>
    </citation>
    <scope>NUCLEOTIDE SEQUENCE [LARGE SCALE GENOMIC DNA]</scope>
    <source>
        <strain evidence="3 5">E6809</strain>
    </source>
</reference>
<evidence type="ECO:0000313" key="4">
    <source>
        <dbReference type="EMBL" id="OPB47281.1"/>
    </source>
</evidence>
<feature type="transmembrane region" description="Helical" evidence="2">
    <location>
        <begin position="426"/>
        <end position="444"/>
    </location>
</feature>
<dbReference type="Proteomes" id="UP000189738">
    <property type="component" value="Chromosome"/>
</dbReference>
<dbReference type="EMBL" id="CP014339">
    <property type="protein sequence ID" value="AQX49505.1"/>
    <property type="molecule type" value="Genomic_DNA"/>
</dbReference>
<evidence type="ECO:0000256" key="2">
    <source>
        <dbReference type="SAM" id="Phobius"/>
    </source>
</evidence>
<keyword evidence="2" id="KW-0472">Membrane</keyword>
<accession>A0A494J1H1</accession>
<keyword evidence="1" id="KW-0175">Coiled coil</keyword>
<dbReference type="EMBL" id="MAHS01000015">
    <property type="protein sequence ID" value="OPB47281.1"/>
    <property type="molecule type" value="Genomic_DNA"/>
</dbReference>
<evidence type="ECO:0000313" key="3">
    <source>
        <dbReference type="EMBL" id="AQX49505.1"/>
    </source>
</evidence>
<feature type="transmembrane region" description="Helical" evidence="2">
    <location>
        <begin position="364"/>
        <end position="386"/>
    </location>
</feature>
<protein>
    <recommendedName>
        <fullName evidence="6">Pentapeptide repeat-containing protein</fullName>
    </recommendedName>
</protein>